<dbReference type="Pfam" id="PF13837">
    <property type="entry name" value="Myb_DNA-bind_4"/>
    <property type="match status" value="1"/>
</dbReference>
<evidence type="ECO:0000259" key="1">
    <source>
        <dbReference type="Pfam" id="PF13837"/>
    </source>
</evidence>
<dbReference type="Gene3D" id="1.10.10.60">
    <property type="entry name" value="Homeodomain-like"/>
    <property type="match status" value="1"/>
</dbReference>
<feature type="domain" description="Myb/SANT-like DNA-binding" evidence="1">
    <location>
        <begin position="48"/>
        <end position="108"/>
    </location>
</feature>
<dbReference type="AlphaFoldDB" id="A0AAV2NM42"/>
<dbReference type="Proteomes" id="UP001497644">
    <property type="component" value="Chromosome 2"/>
</dbReference>
<organism evidence="2 3">
    <name type="scientific">Lasius platythorax</name>
    <dbReference type="NCBI Taxonomy" id="488582"/>
    <lineage>
        <taxon>Eukaryota</taxon>
        <taxon>Metazoa</taxon>
        <taxon>Ecdysozoa</taxon>
        <taxon>Arthropoda</taxon>
        <taxon>Hexapoda</taxon>
        <taxon>Insecta</taxon>
        <taxon>Pterygota</taxon>
        <taxon>Neoptera</taxon>
        <taxon>Endopterygota</taxon>
        <taxon>Hymenoptera</taxon>
        <taxon>Apocrita</taxon>
        <taxon>Aculeata</taxon>
        <taxon>Formicoidea</taxon>
        <taxon>Formicidae</taxon>
        <taxon>Formicinae</taxon>
        <taxon>Lasius</taxon>
        <taxon>Lasius</taxon>
    </lineage>
</organism>
<dbReference type="EMBL" id="OZ034825">
    <property type="protein sequence ID" value="CAL1680884.1"/>
    <property type="molecule type" value="Genomic_DNA"/>
</dbReference>
<keyword evidence="3" id="KW-1185">Reference proteome</keyword>
<protein>
    <recommendedName>
        <fullName evidence="1">Myb/SANT-like DNA-binding domain-containing protein</fullName>
    </recommendedName>
</protein>
<sequence length="117" mass="13889">MFFVPAEVQVLEFFNLPLEDEKLLKEHKENVPNVMSQNNSCIEGIASWKDDNTVKLLIYLWKEHEIKFKSSKIRNDTVWKEISAKMWEANSNWHYSATQCENKWKDLHDILGDKPHV</sequence>
<accession>A0AAV2NM42</accession>
<evidence type="ECO:0000313" key="3">
    <source>
        <dbReference type="Proteomes" id="UP001497644"/>
    </source>
</evidence>
<dbReference type="InterPro" id="IPR044822">
    <property type="entry name" value="Myb_DNA-bind_4"/>
</dbReference>
<reference evidence="2" key="1">
    <citation type="submission" date="2024-04" db="EMBL/GenBank/DDBJ databases">
        <authorList>
            <consortium name="Molecular Ecology Group"/>
        </authorList>
    </citation>
    <scope>NUCLEOTIDE SEQUENCE</scope>
</reference>
<name>A0AAV2NM42_9HYME</name>
<gene>
    <name evidence="2" type="ORF">LPLAT_LOCUS6832</name>
</gene>
<evidence type="ECO:0000313" key="2">
    <source>
        <dbReference type="EMBL" id="CAL1680884.1"/>
    </source>
</evidence>
<proteinExistence type="predicted"/>